<keyword evidence="11 16" id="KW-0812">Transmembrane</keyword>
<dbReference type="Pfam" id="PF03552">
    <property type="entry name" value="Cellulose_synt"/>
    <property type="match status" value="1"/>
</dbReference>
<comment type="function">
    <text evidence="16">Catalytic subunit of cellulose synthase. It polymerizes uridine 5'-diphosphate glucose to cellulose.</text>
</comment>
<dbReference type="AlphaFoldDB" id="A0A8I1W5E3"/>
<dbReference type="InterPro" id="IPR029044">
    <property type="entry name" value="Nucleotide-diphossugar_trans"/>
</dbReference>
<evidence type="ECO:0000256" key="8">
    <source>
        <dbReference type="ARBA" id="ARBA00022636"/>
    </source>
</evidence>
<dbReference type="InterPro" id="IPR005150">
    <property type="entry name" value="Cellulose_synth"/>
</dbReference>
<evidence type="ECO:0000256" key="4">
    <source>
        <dbReference type="ARBA" id="ARBA00012539"/>
    </source>
</evidence>
<keyword evidence="9 16" id="KW-0328">Glycosyltransferase</keyword>
<feature type="domain" description="Glycosyltransferase 2-like" evidence="17">
    <location>
        <begin position="280"/>
        <end position="450"/>
    </location>
</feature>
<dbReference type="GO" id="GO:0005886">
    <property type="term" value="C:plasma membrane"/>
    <property type="evidence" value="ECO:0007669"/>
    <property type="project" value="UniProtKB-SubCell"/>
</dbReference>
<evidence type="ECO:0000256" key="2">
    <source>
        <dbReference type="ARBA" id="ARBA00005186"/>
    </source>
</evidence>
<evidence type="ECO:0000259" key="17">
    <source>
        <dbReference type="Pfam" id="PF00535"/>
    </source>
</evidence>
<dbReference type="InterPro" id="IPR001173">
    <property type="entry name" value="Glyco_trans_2-like"/>
</dbReference>
<evidence type="ECO:0000313" key="20">
    <source>
        <dbReference type="Proteomes" id="UP000664658"/>
    </source>
</evidence>
<keyword evidence="8 16" id="KW-0973">c-di-GMP</keyword>
<protein>
    <recommendedName>
        <fullName evidence="5 16">Cellulose synthase catalytic subunit [UDP-forming]</fullName>
        <ecNumber evidence="4 16">2.4.1.12</ecNumber>
    </recommendedName>
</protein>
<keyword evidence="7 16" id="KW-0997">Cell inner membrane</keyword>
<dbReference type="GO" id="GO:0006011">
    <property type="term" value="P:UDP-alpha-D-glucose metabolic process"/>
    <property type="evidence" value="ECO:0007669"/>
    <property type="project" value="InterPro"/>
</dbReference>
<dbReference type="EC" id="2.4.1.12" evidence="4 16"/>
<feature type="transmembrane region" description="Helical" evidence="16">
    <location>
        <begin position="200"/>
        <end position="221"/>
    </location>
</feature>
<comment type="caution">
    <text evidence="19">The sequence shown here is derived from an EMBL/GenBank/DDBJ whole genome shotgun (WGS) entry which is preliminary data.</text>
</comment>
<dbReference type="Gene3D" id="2.40.10.220">
    <property type="entry name" value="predicted glycosyltransferase like domains"/>
    <property type="match status" value="1"/>
</dbReference>
<gene>
    <name evidence="19" type="primary">bcsA</name>
    <name evidence="19" type="ORF">J2R62_04120</name>
</gene>
<keyword evidence="12 16" id="KW-0135">Cellulose biosynthesis</keyword>
<dbReference type="SUPFAM" id="SSF141371">
    <property type="entry name" value="PilZ domain-like"/>
    <property type="match status" value="1"/>
</dbReference>
<evidence type="ECO:0000256" key="6">
    <source>
        <dbReference type="ARBA" id="ARBA00022475"/>
    </source>
</evidence>
<dbReference type="RefSeq" id="WP_192436976.1">
    <property type="nucleotide sequence ID" value="NZ_CP062196.1"/>
</dbReference>
<dbReference type="CDD" id="cd06421">
    <property type="entry name" value="CESA_CelA_like"/>
    <property type="match status" value="1"/>
</dbReference>
<dbReference type="PANTHER" id="PTHR43867:SF2">
    <property type="entry name" value="CELLULOSE SYNTHASE CATALYTIC SUBUNIT A [UDP-FORMING]"/>
    <property type="match status" value="1"/>
</dbReference>
<evidence type="ECO:0000256" key="1">
    <source>
        <dbReference type="ARBA" id="ARBA00004429"/>
    </source>
</evidence>
<evidence type="ECO:0000256" key="9">
    <source>
        <dbReference type="ARBA" id="ARBA00022676"/>
    </source>
</evidence>
<comment type="similarity">
    <text evidence="3">Belongs to the glycosyltransferase 2 family.</text>
</comment>
<evidence type="ECO:0000256" key="3">
    <source>
        <dbReference type="ARBA" id="ARBA00006739"/>
    </source>
</evidence>
<feature type="transmembrane region" description="Helical" evidence="16">
    <location>
        <begin position="548"/>
        <end position="570"/>
    </location>
</feature>
<proteinExistence type="inferred from homology"/>
<dbReference type="GO" id="GO:0030244">
    <property type="term" value="P:cellulose biosynthetic process"/>
    <property type="evidence" value="ECO:0007669"/>
    <property type="project" value="UniProtKB-KW"/>
</dbReference>
<evidence type="ECO:0000259" key="18">
    <source>
        <dbReference type="Pfam" id="PF07238"/>
    </source>
</evidence>
<organism evidence="19 20">
    <name type="scientific">Plesiomonas shigelloides</name>
    <name type="common">Aeromonas shigelloides</name>
    <dbReference type="NCBI Taxonomy" id="703"/>
    <lineage>
        <taxon>Bacteria</taxon>
        <taxon>Pseudomonadati</taxon>
        <taxon>Pseudomonadota</taxon>
        <taxon>Gammaproteobacteria</taxon>
        <taxon>Enterobacterales</taxon>
        <taxon>Enterobacteriaceae</taxon>
        <taxon>Plesiomonas</taxon>
    </lineage>
</organism>
<dbReference type="UniPathway" id="UPA00694"/>
<evidence type="ECO:0000256" key="10">
    <source>
        <dbReference type="ARBA" id="ARBA00022679"/>
    </source>
</evidence>
<feature type="transmembrane region" description="Helical" evidence="16">
    <location>
        <begin position="233"/>
        <end position="255"/>
    </location>
</feature>
<evidence type="ECO:0000256" key="13">
    <source>
        <dbReference type="ARBA" id="ARBA00022989"/>
    </source>
</evidence>
<comment type="cofactor">
    <cofactor evidence="16">
        <name>Mg(2+)</name>
        <dbReference type="ChEBI" id="CHEBI:18420"/>
    </cofactor>
</comment>
<evidence type="ECO:0000256" key="15">
    <source>
        <dbReference type="ARBA" id="ARBA00048682"/>
    </source>
</evidence>
<sequence length="876" mass="100725">MSGHLLLQPGPAAAIRDYYQRTHRHWRAIPALLITAGWLLLWCVLRLEAPAWCWLRQNRRQLYPQLQRSYRFADPLRLLLQTLWLLLRGARSARPAATLRLSAASARLFALLRRGRQRLYHALNTFPFHTHPWVQPMTQTGPWHQARSKLAALWQWGILALALVLAILCITEPFGMLAQLTFVVILWVLALLIRNVPGRFPSMMMIVLSVVISCRYLWWRYTQTLNWDSPLDLSFGLGLLAAETYSWLVLMLGYFQTIWPLHRSPYPLPSDPKLWPSVDIYIPTYNEDLSVIRPTVYAALGLDWPQEKLNIYILDDGRRSYLADFAREVGVHYLIRDNNFHAKAGNLNAALKKTHGEFVTVFDCDHIPTRSFLQMTLGWFVKDPHMAMMQTPHHFFSPDPFERNLGNFRKTPNENTLFYGLVQDGNDTWDATFFCGSCAVLRRTALEEIGGFAVETVTEDAHTSLRLHRHGYRSAYIRIPQAAGLATESLSAHVGQRIRWARGMVQIFRLDNPLFGKGLSWAQRLCYTNAMLHFLSGVPRLVYLTAPLAFLIFHSYIIYAPAVMIMLYVIPHMTHASMTNSRIQGKYRYSFWSEIYETVLSWYIARPTTVALFNPRKGSFNVTAKGGLIDEQYFDWDISKPFLVLAMLNFLGVLFAGYRLIWGPADEAITVVISLLWTLYNLLLLGGAVAVASEVKQVRKTHRVQIRLPAVLYRKTGHAFPCMMVDYSDGGVGLELDHPQAFDSNEPMTLMLKRGTQEFMFRAKVCNQRNNFVGIQLEHMDLQSHINFVQCTFARADTWAMWQESYQQDQPMRSIQDIFAVGLRGYKQMAKQAPRAIAWLIRLTVWLTEWFSSFIPRTPAMTLVADPVNSKQEAEL</sequence>
<feature type="transmembrane region" description="Helical" evidence="16">
    <location>
        <begin position="668"/>
        <end position="693"/>
    </location>
</feature>
<comment type="catalytic activity">
    <reaction evidence="15 16">
        <text>[(1-&gt;4)-beta-D-glucosyl](n) + UDP-alpha-D-glucose = [(1-&gt;4)-beta-D-glucosyl](n+1) + UDP + H(+)</text>
        <dbReference type="Rhea" id="RHEA:19929"/>
        <dbReference type="Rhea" id="RHEA-COMP:10033"/>
        <dbReference type="Rhea" id="RHEA-COMP:10034"/>
        <dbReference type="ChEBI" id="CHEBI:15378"/>
        <dbReference type="ChEBI" id="CHEBI:18246"/>
        <dbReference type="ChEBI" id="CHEBI:58223"/>
        <dbReference type="ChEBI" id="CHEBI:58885"/>
        <dbReference type="EC" id="2.4.1.12"/>
    </reaction>
</comment>
<feature type="domain" description="PilZ" evidence="18">
    <location>
        <begin position="697"/>
        <end position="793"/>
    </location>
</feature>
<comment type="pathway">
    <text evidence="2 16">Glycan metabolism; bacterial cellulose biosynthesis.</text>
</comment>
<dbReference type="Pfam" id="PF07238">
    <property type="entry name" value="PilZ"/>
    <property type="match status" value="1"/>
</dbReference>
<feature type="transmembrane region" description="Helical" evidence="16">
    <location>
        <begin position="150"/>
        <end position="168"/>
    </location>
</feature>
<dbReference type="FunFam" id="3.90.550.10:FF:000061">
    <property type="entry name" value="Cellulose synthase catalytic subunit [UDP-forming]"/>
    <property type="match status" value="1"/>
</dbReference>
<evidence type="ECO:0000256" key="11">
    <source>
        <dbReference type="ARBA" id="ARBA00022692"/>
    </source>
</evidence>
<name>A0A8I1W5E3_PLESH</name>
<dbReference type="EMBL" id="JAFNAA010000003">
    <property type="protein sequence ID" value="MBO1107416.1"/>
    <property type="molecule type" value="Genomic_DNA"/>
</dbReference>
<dbReference type="InterPro" id="IPR009875">
    <property type="entry name" value="PilZ_domain"/>
</dbReference>
<accession>A0A8I1W5E3</accession>
<keyword evidence="14 16" id="KW-0472">Membrane</keyword>
<dbReference type="NCBIfam" id="NF008558">
    <property type="entry name" value="PRK11498.1"/>
    <property type="match status" value="1"/>
</dbReference>
<evidence type="ECO:0000256" key="14">
    <source>
        <dbReference type="ARBA" id="ARBA00023136"/>
    </source>
</evidence>
<dbReference type="PANTHER" id="PTHR43867">
    <property type="entry name" value="CELLULOSE SYNTHASE CATALYTIC SUBUNIT A [UDP-FORMING]"/>
    <property type="match status" value="1"/>
</dbReference>
<comment type="subcellular location">
    <subcellularLocation>
        <location evidence="1">Cell inner membrane</location>
        <topology evidence="1">Multi-pass membrane protein</topology>
    </subcellularLocation>
</comment>
<evidence type="ECO:0000256" key="16">
    <source>
        <dbReference type="RuleBase" id="RU365020"/>
    </source>
</evidence>
<feature type="transmembrane region" description="Helical" evidence="16">
    <location>
        <begin position="28"/>
        <end position="49"/>
    </location>
</feature>
<dbReference type="PRINTS" id="PR01439">
    <property type="entry name" value="CELLSNTHASEA"/>
</dbReference>
<dbReference type="GO" id="GO:0035438">
    <property type="term" value="F:cyclic-di-GMP binding"/>
    <property type="evidence" value="ECO:0007669"/>
    <property type="project" value="InterPro"/>
</dbReference>
<dbReference type="GO" id="GO:0016760">
    <property type="term" value="F:cellulose synthase (UDP-forming) activity"/>
    <property type="evidence" value="ECO:0007669"/>
    <property type="project" value="UniProtKB-EC"/>
</dbReference>
<evidence type="ECO:0000256" key="5">
    <source>
        <dbReference type="ARBA" id="ARBA00018714"/>
    </source>
</evidence>
<dbReference type="Pfam" id="PF00535">
    <property type="entry name" value="Glycos_transf_2"/>
    <property type="match status" value="1"/>
</dbReference>
<feature type="transmembrane region" description="Helical" evidence="16">
    <location>
        <begin position="174"/>
        <end position="193"/>
    </location>
</feature>
<dbReference type="Gene3D" id="3.90.550.10">
    <property type="entry name" value="Spore Coat Polysaccharide Biosynthesis Protein SpsA, Chain A"/>
    <property type="match status" value="1"/>
</dbReference>
<reference evidence="19" key="1">
    <citation type="submission" date="2021-03" db="EMBL/GenBank/DDBJ databases">
        <title>Plesiomonas shigelloides zfcc0051, isolated from zebrafish feces.</title>
        <authorList>
            <person name="Vanderhoek Z."/>
            <person name="Gaulke C."/>
        </authorList>
    </citation>
    <scope>NUCLEOTIDE SEQUENCE</scope>
    <source>
        <strain evidence="19">Zfcc0051</strain>
    </source>
</reference>
<dbReference type="SUPFAM" id="SSF53448">
    <property type="entry name" value="Nucleotide-diphospho-sugar transferases"/>
    <property type="match status" value="1"/>
</dbReference>
<feature type="transmembrane region" description="Helical" evidence="16">
    <location>
        <begin position="642"/>
        <end position="662"/>
    </location>
</feature>
<evidence type="ECO:0000256" key="12">
    <source>
        <dbReference type="ARBA" id="ARBA00022916"/>
    </source>
</evidence>
<keyword evidence="10 16" id="KW-0808">Transferase</keyword>
<dbReference type="InterPro" id="IPR003919">
    <property type="entry name" value="Cell_synth_A"/>
</dbReference>
<evidence type="ECO:0000313" key="19">
    <source>
        <dbReference type="EMBL" id="MBO1107416.1"/>
    </source>
</evidence>
<dbReference type="NCBIfam" id="TIGR03030">
    <property type="entry name" value="CelA"/>
    <property type="match status" value="1"/>
</dbReference>
<dbReference type="Proteomes" id="UP000664658">
    <property type="component" value="Unassembled WGS sequence"/>
</dbReference>
<keyword evidence="6 16" id="KW-1003">Cell membrane</keyword>
<evidence type="ECO:0000256" key="7">
    <source>
        <dbReference type="ARBA" id="ARBA00022519"/>
    </source>
</evidence>
<keyword evidence="13 16" id="KW-1133">Transmembrane helix</keyword>
<dbReference type="InterPro" id="IPR050321">
    <property type="entry name" value="Glycosyltr_2/OpgH_subfam"/>
</dbReference>